<dbReference type="Proteomes" id="UP000053429">
    <property type="component" value="Unassembled WGS sequence"/>
</dbReference>
<feature type="chain" id="PRO_5007107668" evidence="1">
    <location>
        <begin position="22"/>
        <end position="400"/>
    </location>
</feature>
<dbReference type="AlphaFoldDB" id="A0A101U6Q6"/>
<dbReference type="InterPro" id="IPR053140">
    <property type="entry name" value="GDSL_Rv0518-like"/>
</dbReference>
<dbReference type="STRING" id="661399.AQJ67_06135"/>
<dbReference type="SUPFAM" id="SSF52266">
    <property type="entry name" value="SGNH hydrolase"/>
    <property type="match status" value="1"/>
</dbReference>
<gene>
    <name evidence="3" type="ORF">AQJ67_06135</name>
</gene>
<evidence type="ECO:0000313" key="4">
    <source>
        <dbReference type="Proteomes" id="UP000053429"/>
    </source>
</evidence>
<evidence type="ECO:0000259" key="2">
    <source>
        <dbReference type="Pfam" id="PF13472"/>
    </source>
</evidence>
<dbReference type="InterPro" id="IPR036514">
    <property type="entry name" value="SGNH_hydro_sf"/>
</dbReference>
<dbReference type="Pfam" id="PF13472">
    <property type="entry name" value="Lipase_GDSL_2"/>
    <property type="match status" value="1"/>
</dbReference>
<dbReference type="RefSeq" id="WP_062717015.1">
    <property type="nucleotide sequence ID" value="NZ_KQ948925.1"/>
</dbReference>
<dbReference type="CDD" id="cd01830">
    <property type="entry name" value="XynE_like"/>
    <property type="match status" value="1"/>
</dbReference>
<evidence type="ECO:0000256" key="1">
    <source>
        <dbReference type="SAM" id="SignalP"/>
    </source>
</evidence>
<accession>A0A101U6Q6</accession>
<dbReference type="InterPro" id="IPR013830">
    <property type="entry name" value="SGNH_hydro"/>
</dbReference>
<comment type="caution">
    <text evidence="3">The sequence shown here is derived from an EMBL/GenBank/DDBJ whole genome shotgun (WGS) entry which is preliminary data.</text>
</comment>
<organism evidence="3 4">
    <name type="scientific">Streptomyces caeruleatus</name>
    <dbReference type="NCBI Taxonomy" id="661399"/>
    <lineage>
        <taxon>Bacteria</taxon>
        <taxon>Bacillati</taxon>
        <taxon>Actinomycetota</taxon>
        <taxon>Actinomycetes</taxon>
        <taxon>Kitasatosporales</taxon>
        <taxon>Streptomycetaceae</taxon>
        <taxon>Streptomyces</taxon>
    </lineage>
</organism>
<dbReference type="EMBL" id="LMWY01000005">
    <property type="protein sequence ID" value="KUO04981.1"/>
    <property type="molecule type" value="Genomic_DNA"/>
</dbReference>
<name>A0A101U6Q6_9ACTN</name>
<protein>
    <submittedName>
        <fullName evidence="3">G-D-S-L family lipolytic protein</fullName>
    </submittedName>
</protein>
<sequence>MRAALLPAVVLLTVVACQSQAAEAPAEATAEPSGVVTWAASADRMADGVAGRSYRLVVHTSVGGTGVRVRLSNAFGDRPLTLDSVYAGLQKQRAELRPGSNRRLTFGGARTVTVPAGHTVWSDPLPGRLPAATDLVVSLHSPDAGGPASGHWMALQSSYATQGDHTAEESGAAWTIPTGSWFYLDAVSVRAPAGTGAVAALGDSITDGWQSTADLNRRWPDYLARRLQRTDTAVKGVANEGISGNKVLADGPGPSALNRLERDVLSQPGVRTVFLFQGVNDIKAHTGVTADDLIDGYRGIVERAHAAGKCVVGATVGPFKGWHEWDPAAEAVRQEVNTFIRTGGLFDAVTDFDRVLRSPYDPARMLPALDGGDHIHPNDKGMQAMADAVDLTALDCDSDR</sequence>
<feature type="domain" description="SGNH hydrolase-type esterase" evidence="2">
    <location>
        <begin position="200"/>
        <end position="384"/>
    </location>
</feature>
<reference evidence="3 4" key="1">
    <citation type="submission" date="2015-10" db="EMBL/GenBank/DDBJ databases">
        <title>Draft genome sequence of Streptomyces caeruleatus NRRL B-24802, type strain for the species Streptomyces caeruleatus.</title>
        <authorList>
            <person name="Ruckert C."/>
            <person name="Winkler A."/>
            <person name="Kalinowski J."/>
            <person name="Kampfer P."/>
            <person name="Glaeser S."/>
        </authorList>
    </citation>
    <scope>NUCLEOTIDE SEQUENCE [LARGE SCALE GENOMIC DNA]</scope>
    <source>
        <strain evidence="3 4">NRRL B-24802</strain>
    </source>
</reference>
<dbReference type="PANTHER" id="PTHR43784">
    <property type="entry name" value="GDSL-LIKE LIPASE/ACYLHYDROLASE, PUTATIVE (AFU_ORTHOLOGUE AFUA_2G00820)-RELATED"/>
    <property type="match status" value="1"/>
</dbReference>
<feature type="signal peptide" evidence="1">
    <location>
        <begin position="1"/>
        <end position="21"/>
    </location>
</feature>
<proteinExistence type="predicted"/>
<evidence type="ECO:0000313" key="3">
    <source>
        <dbReference type="EMBL" id="KUO04981.1"/>
    </source>
</evidence>
<dbReference type="Gene3D" id="3.40.50.1110">
    <property type="entry name" value="SGNH hydrolase"/>
    <property type="match status" value="1"/>
</dbReference>
<keyword evidence="1" id="KW-0732">Signal</keyword>
<keyword evidence="4" id="KW-1185">Reference proteome</keyword>
<dbReference type="PROSITE" id="PS51257">
    <property type="entry name" value="PROKAR_LIPOPROTEIN"/>
    <property type="match status" value="1"/>
</dbReference>
<dbReference type="OrthoDB" id="1828825at2"/>
<dbReference type="PANTHER" id="PTHR43784:SF2">
    <property type="entry name" value="GDSL-LIKE LIPASE_ACYLHYDROLASE, PUTATIVE (AFU_ORTHOLOGUE AFUA_2G00820)-RELATED"/>
    <property type="match status" value="1"/>
</dbReference>